<evidence type="ECO:0000313" key="3">
    <source>
        <dbReference type="Proteomes" id="UP001165269"/>
    </source>
</evidence>
<proteinExistence type="predicted"/>
<dbReference type="EMBL" id="JALDAY010000014">
    <property type="protein sequence ID" value="MCI3277202.1"/>
    <property type="molecule type" value="Genomic_DNA"/>
</dbReference>
<gene>
    <name evidence="2" type="ORF">MQP27_39665</name>
</gene>
<feature type="region of interest" description="Disordered" evidence="1">
    <location>
        <begin position="23"/>
        <end position="68"/>
    </location>
</feature>
<accession>A0ABS9YIX2</accession>
<name>A0ABS9YIX2_9ACTN</name>
<sequence>MAGAAGCAVLLAGVAALQTGQSATIGDGPVASGSRGGESGDSAGGVGAAPSSDDTGLPDGAGATYAGPTSGNGAYPSGWRGPVALPLSPGKVSTYGFAFGQYGALPVETRADLRADDSTTATKVVVGSGVATRTSARLTEGTDVEQVLSDCELLLFETPEVRGLQVDAVPGHTYCFLTAEGATAVFTVRPVRPKTLPLTVAVAGSDAVDERYGGW</sequence>
<evidence type="ECO:0000256" key="1">
    <source>
        <dbReference type="SAM" id="MobiDB-lite"/>
    </source>
</evidence>
<feature type="compositionally biased region" description="Gly residues" evidence="1">
    <location>
        <begin position="34"/>
        <end position="47"/>
    </location>
</feature>
<reference evidence="2" key="1">
    <citation type="submission" date="2022-03" db="EMBL/GenBank/DDBJ databases">
        <title>Streptomyces 7R015 and 7R016 isolated from Barleria lupulina in Thailand.</title>
        <authorList>
            <person name="Kanchanasin P."/>
            <person name="Phongsopitanun W."/>
            <person name="Tanasupawat S."/>
        </authorList>
    </citation>
    <scope>NUCLEOTIDE SEQUENCE</scope>
    <source>
        <strain evidence="2">7R015</strain>
    </source>
</reference>
<protein>
    <recommendedName>
        <fullName evidence="4">Serine/threonine protein kinase</fullName>
    </recommendedName>
</protein>
<evidence type="ECO:0008006" key="4">
    <source>
        <dbReference type="Google" id="ProtNLM"/>
    </source>
</evidence>
<organism evidence="2 3">
    <name type="scientific">Streptomyces cylindrosporus</name>
    <dbReference type="NCBI Taxonomy" id="2927583"/>
    <lineage>
        <taxon>Bacteria</taxon>
        <taxon>Bacillati</taxon>
        <taxon>Actinomycetota</taxon>
        <taxon>Actinomycetes</taxon>
        <taxon>Kitasatosporales</taxon>
        <taxon>Streptomycetaceae</taxon>
        <taxon>Streptomyces</taxon>
    </lineage>
</organism>
<keyword evidence="3" id="KW-1185">Reference proteome</keyword>
<dbReference type="RefSeq" id="WP_242774571.1">
    <property type="nucleotide sequence ID" value="NZ_JALDAY010000014.1"/>
</dbReference>
<dbReference type="Proteomes" id="UP001165269">
    <property type="component" value="Unassembled WGS sequence"/>
</dbReference>
<comment type="caution">
    <text evidence="2">The sequence shown here is derived from an EMBL/GenBank/DDBJ whole genome shotgun (WGS) entry which is preliminary data.</text>
</comment>
<evidence type="ECO:0000313" key="2">
    <source>
        <dbReference type="EMBL" id="MCI3277202.1"/>
    </source>
</evidence>